<organism evidence="2 3">
    <name type="scientific">Nocardia brasiliensis</name>
    <dbReference type="NCBI Taxonomy" id="37326"/>
    <lineage>
        <taxon>Bacteria</taxon>
        <taxon>Bacillati</taxon>
        <taxon>Actinomycetota</taxon>
        <taxon>Actinomycetes</taxon>
        <taxon>Mycobacteriales</taxon>
        <taxon>Nocardiaceae</taxon>
        <taxon>Nocardia</taxon>
    </lineage>
</organism>
<dbReference type="NCBIfam" id="TIGR02276">
    <property type="entry name" value="beta_rpt_yvtn"/>
    <property type="match status" value="1"/>
</dbReference>
<dbReference type="InterPro" id="IPR051200">
    <property type="entry name" value="Host-pathogen_enzymatic-act"/>
</dbReference>
<feature type="chain" id="PRO_5026335008" evidence="1">
    <location>
        <begin position="25"/>
        <end position="375"/>
    </location>
</feature>
<dbReference type="InterPro" id="IPR015943">
    <property type="entry name" value="WD40/YVTN_repeat-like_dom_sf"/>
</dbReference>
<feature type="signal peptide" evidence="1">
    <location>
        <begin position="1"/>
        <end position="24"/>
    </location>
</feature>
<dbReference type="PANTHER" id="PTHR47197">
    <property type="entry name" value="PROTEIN NIRF"/>
    <property type="match status" value="1"/>
</dbReference>
<dbReference type="SUPFAM" id="SSF50974">
    <property type="entry name" value="Nitrous oxide reductase, N-terminal domain"/>
    <property type="match status" value="1"/>
</dbReference>
<sequence>MRILSRIGISSVLALCVVAGSAYAAPPDAPSGPAGQLYVPEVQNDTIAVIDTATNTVTDRIPTGPITKPGVLAVTPDAKKVYSGNFGFTPPSVTVIERPSNTTKHIPIEGPALGIFTSRDGKEIFVPELGYVIEVIDVATDTVVRKIRFPDLGGGRLPDIPAGAIQGPDGLLYVGYTQSGIIQAIDPVTGNTVRPPLIVGGVASFWYTFSKDGSKMYVDSINSLSVVDMKEWRVTKLIHTSPDGNWTPGNPGAFVSTLSPDGSKLYVTLFGGKDILIVDTTKDEVIGRIPTSGSATAIEFSADGTRGYITDVGPSTNPYVGPIPEMVLFANLVTAGIGLTPGQVIVFDPRTDQLVGDPIPLKIGLGVPAWLPHVG</sequence>
<evidence type="ECO:0000256" key="1">
    <source>
        <dbReference type="SAM" id="SignalP"/>
    </source>
</evidence>
<dbReference type="RefSeq" id="WP_167461287.1">
    <property type="nucleotide sequence ID" value="NZ_CP046171.1"/>
</dbReference>
<dbReference type="PANTHER" id="PTHR47197:SF3">
    <property type="entry name" value="DIHYDRO-HEME D1 DEHYDROGENASE"/>
    <property type="match status" value="1"/>
</dbReference>
<evidence type="ECO:0000313" key="3">
    <source>
        <dbReference type="Proteomes" id="UP000501705"/>
    </source>
</evidence>
<dbReference type="InterPro" id="IPR011045">
    <property type="entry name" value="N2O_reductase_N"/>
</dbReference>
<gene>
    <name evidence="2" type="ORF">F5X71_07500</name>
</gene>
<dbReference type="Gene3D" id="2.130.10.10">
    <property type="entry name" value="YVTN repeat-like/Quinoprotein amine dehydrogenase"/>
    <property type="match status" value="2"/>
</dbReference>
<reference evidence="2 3" key="1">
    <citation type="journal article" date="2019" name="ACS Chem. Biol.">
        <title>Identification and Mobilization of a Cryptic Antibiotic Biosynthesis Gene Locus from a Human-Pathogenic Nocardia Isolate.</title>
        <authorList>
            <person name="Herisse M."/>
            <person name="Ishida K."/>
            <person name="Porter J.L."/>
            <person name="Howden B."/>
            <person name="Hertweck C."/>
            <person name="Stinear T.P."/>
            <person name="Pidot S.J."/>
        </authorList>
    </citation>
    <scope>NUCLEOTIDE SEQUENCE [LARGE SCALE GENOMIC DNA]</scope>
    <source>
        <strain evidence="2 3">AUSMDU00024985</strain>
    </source>
</reference>
<protein>
    <submittedName>
        <fullName evidence="2">YncE family protein</fullName>
    </submittedName>
</protein>
<evidence type="ECO:0000313" key="2">
    <source>
        <dbReference type="EMBL" id="QIS02184.1"/>
    </source>
</evidence>
<keyword evidence="1" id="KW-0732">Signal</keyword>
<name>A0A6G9XMP1_NOCBR</name>
<proteinExistence type="predicted"/>
<accession>A0A6G9XMP1</accession>
<dbReference type="EMBL" id="CP046171">
    <property type="protein sequence ID" value="QIS02184.1"/>
    <property type="molecule type" value="Genomic_DNA"/>
</dbReference>
<dbReference type="InterPro" id="IPR011964">
    <property type="entry name" value="YVTN_b-propeller_repeat"/>
</dbReference>
<dbReference type="AlphaFoldDB" id="A0A6G9XMP1"/>
<dbReference type="Proteomes" id="UP000501705">
    <property type="component" value="Chromosome"/>
</dbReference>